<evidence type="ECO:0000256" key="2">
    <source>
        <dbReference type="ARBA" id="ARBA00022723"/>
    </source>
</evidence>
<gene>
    <name evidence="6" type="ORF">SNE40_009107</name>
</gene>
<reference evidence="6 7" key="1">
    <citation type="submission" date="2024-01" db="EMBL/GenBank/DDBJ databases">
        <title>The genome of the rayed Mediterranean limpet Patella caerulea (Linnaeus, 1758).</title>
        <authorList>
            <person name="Anh-Thu Weber A."/>
            <person name="Halstead-Nussloch G."/>
        </authorList>
    </citation>
    <scope>NUCLEOTIDE SEQUENCE [LARGE SCALE GENOMIC DNA]</scope>
    <source>
        <strain evidence="6">AATW-2023a</strain>
        <tissue evidence="6">Whole specimen</tissue>
    </source>
</reference>
<dbReference type="Pfam" id="PF01026">
    <property type="entry name" value="TatD_DNase"/>
    <property type="match status" value="1"/>
</dbReference>
<feature type="binding site" evidence="5">
    <location>
        <position position="14"/>
    </location>
    <ligand>
        <name>a divalent metal cation</name>
        <dbReference type="ChEBI" id="CHEBI:60240"/>
        <label>1</label>
    </ligand>
</feature>
<feature type="binding site" evidence="5">
    <location>
        <position position="146"/>
    </location>
    <ligand>
        <name>a divalent metal cation</name>
        <dbReference type="ChEBI" id="CHEBI:60240"/>
        <label>2</label>
    </ligand>
</feature>
<organism evidence="6 7">
    <name type="scientific">Patella caerulea</name>
    <name type="common">Rayed Mediterranean limpet</name>
    <dbReference type="NCBI Taxonomy" id="87958"/>
    <lineage>
        <taxon>Eukaryota</taxon>
        <taxon>Metazoa</taxon>
        <taxon>Spiralia</taxon>
        <taxon>Lophotrochozoa</taxon>
        <taxon>Mollusca</taxon>
        <taxon>Gastropoda</taxon>
        <taxon>Patellogastropoda</taxon>
        <taxon>Patelloidea</taxon>
        <taxon>Patellidae</taxon>
        <taxon>Patella</taxon>
    </lineage>
</organism>
<feature type="binding site" evidence="5">
    <location>
        <position position="106"/>
    </location>
    <ligand>
        <name>a divalent metal cation</name>
        <dbReference type="ChEBI" id="CHEBI:60240"/>
        <label>1</label>
    </ligand>
</feature>
<dbReference type="GO" id="GO:0046872">
    <property type="term" value="F:metal ion binding"/>
    <property type="evidence" value="ECO:0007669"/>
    <property type="project" value="UniProtKB-KW"/>
</dbReference>
<feature type="binding site" evidence="5">
    <location>
        <position position="12"/>
    </location>
    <ligand>
        <name>a divalent metal cation</name>
        <dbReference type="ChEBI" id="CHEBI:60240"/>
        <label>1</label>
    </ligand>
</feature>
<protein>
    <submittedName>
        <fullName evidence="6">Uncharacterized protein</fullName>
    </submittedName>
</protein>
<feature type="binding site" evidence="5">
    <location>
        <position position="169"/>
    </location>
    <ligand>
        <name>a divalent metal cation</name>
        <dbReference type="ChEBI" id="CHEBI:60240"/>
        <label>2</label>
    </ligand>
</feature>
<dbReference type="InterPro" id="IPR032466">
    <property type="entry name" value="Metal_Hydrolase"/>
</dbReference>
<dbReference type="InterPro" id="IPR001130">
    <property type="entry name" value="TatD-like"/>
</dbReference>
<dbReference type="PANTHER" id="PTHR46317:SF1">
    <property type="entry name" value="HYDROLASE, TATD FAMILY"/>
    <property type="match status" value="1"/>
</dbReference>
<accession>A0AAN8JRS5</accession>
<evidence type="ECO:0000256" key="1">
    <source>
        <dbReference type="ARBA" id="ARBA00009275"/>
    </source>
</evidence>
<name>A0AAN8JRS5_PATCE</name>
<dbReference type="CDD" id="cd01310">
    <property type="entry name" value="TatD_DNAse"/>
    <property type="match status" value="1"/>
</dbReference>
<dbReference type="PIRSF" id="PIRSF005902">
    <property type="entry name" value="DNase_TatD"/>
    <property type="match status" value="1"/>
</dbReference>
<dbReference type="SUPFAM" id="SSF51556">
    <property type="entry name" value="Metallo-dependent hydrolases"/>
    <property type="match status" value="1"/>
</dbReference>
<dbReference type="InterPro" id="IPR018228">
    <property type="entry name" value="DNase_TatD-rel_CS"/>
</dbReference>
<comment type="similarity">
    <text evidence="1">Belongs to the metallo-dependent hydrolases superfamily. TatD-type hydrolase family.</text>
</comment>
<keyword evidence="2 5" id="KW-0479">Metal-binding</keyword>
<dbReference type="AlphaFoldDB" id="A0AAN8JRS5"/>
<keyword evidence="3" id="KW-0378">Hydrolase</keyword>
<feature type="binding site" evidence="5">
    <location>
        <position position="217"/>
    </location>
    <ligand>
        <name>a divalent metal cation</name>
        <dbReference type="ChEBI" id="CHEBI:60240"/>
        <label>1</label>
    </ligand>
</feature>
<evidence type="ECO:0000256" key="4">
    <source>
        <dbReference type="ARBA" id="ARBA00093287"/>
    </source>
</evidence>
<proteinExistence type="inferred from homology"/>
<dbReference type="PROSITE" id="PS01091">
    <property type="entry name" value="TATD_3"/>
    <property type="match status" value="1"/>
</dbReference>
<sequence length="273" mass="30323">MGDVQYEVVDVHSHLTDNDFEKDISDVISAAQKSGVKAALVVSIGKDDFPKVIELNKRFPDFVVPCLGIHPVQGHGDNQRSVTLQDFEGVVESIEEHKEILAGIGEVGLDFSPRFVKSDGSKDEQRQVLTKQIEIAVRLGLPINVHSRSAGRPTITLLKELGVKRAHLHAFDGRPSVAMEGVREGYYFSIPPSIIRSEQKQKLVTQIPLDNLLLETDSPALGPVKQERNVPANLDIVVDYIAKIKKVDPSEVRRITTQNAVKLYHKLARFLVK</sequence>
<evidence type="ECO:0000256" key="3">
    <source>
        <dbReference type="ARBA" id="ARBA00022801"/>
    </source>
</evidence>
<keyword evidence="7" id="KW-1185">Reference proteome</keyword>
<evidence type="ECO:0000313" key="7">
    <source>
        <dbReference type="Proteomes" id="UP001347796"/>
    </source>
</evidence>
<comment type="caution">
    <text evidence="6">The sequence shown here is derived from an EMBL/GenBank/DDBJ whole genome shotgun (WGS) entry which is preliminary data.</text>
</comment>
<dbReference type="EMBL" id="JAZGQO010000007">
    <property type="protein sequence ID" value="KAK6181195.1"/>
    <property type="molecule type" value="Genomic_DNA"/>
</dbReference>
<dbReference type="GO" id="GO:0016788">
    <property type="term" value="F:hydrolase activity, acting on ester bonds"/>
    <property type="evidence" value="ECO:0007669"/>
    <property type="project" value="InterPro"/>
</dbReference>
<dbReference type="Gene3D" id="3.20.20.140">
    <property type="entry name" value="Metal-dependent hydrolases"/>
    <property type="match status" value="1"/>
</dbReference>
<evidence type="ECO:0000313" key="6">
    <source>
        <dbReference type="EMBL" id="KAK6181195.1"/>
    </source>
</evidence>
<evidence type="ECO:0000256" key="5">
    <source>
        <dbReference type="PIRSR" id="PIRSR005902-1"/>
    </source>
</evidence>
<dbReference type="PANTHER" id="PTHR46317">
    <property type="entry name" value="HYDROLASE OF PHP SUPERFAMILY-RELATED PROTEIN"/>
    <property type="match status" value="1"/>
</dbReference>
<dbReference type="Proteomes" id="UP001347796">
    <property type="component" value="Unassembled WGS sequence"/>
</dbReference>
<comment type="function">
    <text evidence="4">Exhibits 3'-exonuclease activities and apurinic/apyrimidinic (AP) endonuclease (in vitro). Show preferential AP endonuclease activity on double-stranded DNA substrates and 3'- exonuclease activity on single-stranded DNA.</text>
</comment>